<feature type="region of interest" description="Disordered" evidence="1">
    <location>
        <begin position="31"/>
        <end position="55"/>
    </location>
</feature>
<accession>A0A9D2NRX7</accession>
<keyword evidence="2" id="KW-1133">Transmembrane helix</keyword>
<dbReference type="GO" id="GO:0005840">
    <property type="term" value="C:ribosome"/>
    <property type="evidence" value="ECO:0007669"/>
    <property type="project" value="UniProtKB-KW"/>
</dbReference>
<keyword evidence="4" id="KW-0689">Ribosomal protein</keyword>
<gene>
    <name evidence="4" type="ORF">H9702_02085</name>
</gene>
<dbReference type="EMBL" id="DWWM01000010">
    <property type="protein sequence ID" value="HJC35904.1"/>
    <property type="molecule type" value="Genomic_DNA"/>
</dbReference>
<feature type="compositionally biased region" description="Low complexity" evidence="1">
    <location>
        <begin position="44"/>
        <end position="55"/>
    </location>
</feature>
<reference evidence="4" key="2">
    <citation type="submission" date="2021-04" db="EMBL/GenBank/DDBJ databases">
        <authorList>
            <person name="Gilroy R."/>
        </authorList>
    </citation>
    <scope>NUCLEOTIDE SEQUENCE</scope>
    <source>
        <strain evidence="4">CHK187-11901</strain>
    </source>
</reference>
<evidence type="ECO:0000313" key="4">
    <source>
        <dbReference type="EMBL" id="HJC35904.1"/>
    </source>
</evidence>
<keyword evidence="2" id="KW-0472">Membrane</keyword>
<evidence type="ECO:0000259" key="3">
    <source>
        <dbReference type="SMART" id="SM00978"/>
    </source>
</evidence>
<dbReference type="SMART" id="SM00978">
    <property type="entry name" value="Tim44"/>
    <property type="match status" value="1"/>
</dbReference>
<dbReference type="Pfam" id="PF04280">
    <property type="entry name" value="Tim44"/>
    <property type="match status" value="1"/>
</dbReference>
<dbReference type="Gene3D" id="3.10.450.240">
    <property type="match status" value="1"/>
</dbReference>
<organism evidence="4 5">
    <name type="scientific">Candidatus Merdibacter merdavium</name>
    <dbReference type="NCBI Taxonomy" id="2838692"/>
    <lineage>
        <taxon>Bacteria</taxon>
        <taxon>Bacillati</taxon>
        <taxon>Bacillota</taxon>
        <taxon>Erysipelotrichia</taxon>
        <taxon>Erysipelotrichales</taxon>
        <taxon>Erysipelotrichaceae</taxon>
        <taxon>Merdibacter</taxon>
    </lineage>
</organism>
<evidence type="ECO:0000256" key="1">
    <source>
        <dbReference type="SAM" id="MobiDB-lite"/>
    </source>
</evidence>
<keyword evidence="4" id="KW-0687">Ribonucleoprotein</keyword>
<feature type="transmembrane region" description="Helical" evidence="2">
    <location>
        <begin position="63"/>
        <end position="84"/>
    </location>
</feature>
<dbReference type="AlphaFoldDB" id="A0A9D2NRX7"/>
<comment type="caution">
    <text evidence="4">The sequence shown here is derived from an EMBL/GenBank/DDBJ whole genome shotgun (WGS) entry which is preliminary data.</text>
</comment>
<dbReference type="SUPFAM" id="SSF54427">
    <property type="entry name" value="NTF2-like"/>
    <property type="match status" value="1"/>
</dbReference>
<proteinExistence type="predicted"/>
<sequence length="259" mass="29329">MKHNDKRRLILLITLALLLIFPQGLQARAGGGGSSGGSGGSSGGSSSHSSGHSRGTSSPITSLVYEGAFLLMAGAGGIIFAVHLHRKHSASRALLKQIDDQDYHWNEAVLDERVEKTYYAVQRAWSDMDLDTLKAYLSSSLYGRWQVKLAFMEMNHEQNILQDIRLLKHKVVGVGDRQDDEQDFCWYYIKGRMVDYIIDTQTRQIKTGSTKPSRFEEYWRFQRQDGVFVLDEVLQKDEITLDQFTDFSEALESARSKKE</sequence>
<dbReference type="InterPro" id="IPR032710">
    <property type="entry name" value="NTF2-like_dom_sf"/>
</dbReference>
<keyword evidence="2" id="KW-0812">Transmembrane</keyword>
<name>A0A9D2NRX7_9FIRM</name>
<feature type="domain" description="Tim44-like" evidence="3">
    <location>
        <begin position="91"/>
        <end position="235"/>
    </location>
</feature>
<feature type="compositionally biased region" description="Gly residues" evidence="1">
    <location>
        <begin position="31"/>
        <end position="43"/>
    </location>
</feature>
<protein>
    <submittedName>
        <fullName evidence="4">39S ribosomal protein L45</fullName>
    </submittedName>
</protein>
<evidence type="ECO:0000256" key="2">
    <source>
        <dbReference type="SAM" id="Phobius"/>
    </source>
</evidence>
<evidence type="ECO:0000313" key="5">
    <source>
        <dbReference type="Proteomes" id="UP000823896"/>
    </source>
</evidence>
<dbReference type="InterPro" id="IPR007379">
    <property type="entry name" value="Tim44-like_dom"/>
</dbReference>
<reference evidence="4" key="1">
    <citation type="journal article" date="2021" name="PeerJ">
        <title>Extensive microbial diversity within the chicken gut microbiome revealed by metagenomics and culture.</title>
        <authorList>
            <person name="Gilroy R."/>
            <person name="Ravi A."/>
            <person name="Getino M."/>
            <person name="Pursley I."/>
            <person name="Horton D.L."/>
            <person name="Alikhan N.F."/>
            <person name="Baker D."/>
            <person name="Gharbi K."/>
            <person name="Hall N."/>
            <person name="Watson M."/>
            <person name="Adriaenssens E.M."/>
            <person name="Foster-Nyarko E."/>
            <person name="Jarju S."/>
            <person name="Secka A."/>
            <person name="Antonio M."/>
            <person name="Oren A."/>
            <person name="Chaudhuri R.R."/>
            <person name="La Ragione R."/>
            <person name="Hildebrand F."/>
            <person name="Pallen M.J."/>
        </authorList>
    </citation>
    <scope>NUCLEOTIDE SEQUENCE</scope>
    <source>
        <strain evidence="4">CHK187-11901</strain>
    </source>
</reference>
<dbReference type="Proteomes" id="UP000823896">
    <property type="component" value="Unassembled WGS sequence"/>
</dbReference>